<sequence>MSLHKDSGFETRWNHYYFHPALSKTSIRRNCRARLPTEGNCQSKTLQK</sequence>
<reference evidence="1 2" key="1">
    <citation type="journal article" date="2014" name="Nat. Commun.">
        <title>Molecular traces of alternative social organization in a termite genome.</title>
        <authorList>
            <person name="Terrapon N."/>
            <person name="Li C."/>
            <person name="Robertson H.M."/>
            <person name="Ji L."/>
            <person name="Meng X."/>
            <person name="Booth W."/>
            <person name="Chen Z."/>
            <person name="Childers C.P."/>
            <person name="Glastad K.M."/>
            <person name="Gokhale K."/>
            <person name="Gowin J."/>
            <person name="Gronenberg W."/>
            <person name="Hermansen R.A."/>
            <person name="Hu H."/>
            <person name="Hunt B.G."/>
            <person name="Huylmans A.K."/>
            <person name="Khalil S.M."/>
            <person name="Mitchell R.D."/>
            <person name="Munoz-Torres M.C."/>
            <person name="Mustard J.A."/>
            <person name="Pan H."/>
            <person name="Reese J.T."/>
            <person name="Scharf M.E."/>
            <person name="Sun F."/>
            <person name="Vogel H."/>
            <person name="Xiao J."/>
            <person name="Yang W."/>
            <person name="Yang Z."/>
            <person name="Yang Z."/>
            <person name="Zhou J."/>
            <person name="Zhu J."/>
            <person name="Brent C.S."/>
            <person name="Elsik C.G."/>
            <person name="Goodisman M.A."/>
            <person name="Liberles D.A."/>
            <person name="Roe R.M."/>
            <person name="Vargo E.L."/>
            <person name="Vilcinskas A."/>
            <person name="Wang J."/>
            <person name="Bornberg-Bauer E."/>
            <person name="Korb J."/>
            <person name="Zhang G."/>
            <person name="Liebig J."/>
        </authorList>
    </citation>
    <scope>NUCLEOTIDE SEQUENCE [LARGE SCALE GENOMIC DNA]</scope>
    <source>
        <tissue evidence="1">Whole organism</tissue>
    </source>
</reference>
<gene>
    <name evidence="1" type="ORF">L798_14603</name>
</gene>
<proteinExistence type="predicted"/>
<dbReference type="InParanoid" id="A0A067R1V1"/>
<accession>A0A067R1V1</accession>
<evidence type="ECO:0000313" key="2">
    <source>
        <dbReference type="Proteomes" id="UP000027135"/>
    </source>
</evidence>
<dbReference type="EMBL" id="KK853085">
    <property type="protein sequence ID" value="KDR11592.1"/>
    <property type="molecule type" value="Genomic_DNA"/>
</dbReference>
<keyword evidence="2" id="KW-1185">Reference proteome</keyword>
<organism evidence="1 2">
    <name type="scientific">Zootermopsis nevadensis</name>
    <name type="common">Dampwood termite</name>
    <dbReference type="NCBI Taxonomy" id="136037"/>
    <lineage>
        <taxon>Eukaryota</taxon>
        <taxon>Metazoa</taxon>
        <taxon>Ecdysozoa</taxon>
        <taxon>Arthropoda</taxon>
        <taxon>Hexapoda</taxon>
        <taxon>Insecta</taxon>
        <taxon>Pterygota</taxon>
        <taxon>Neoptera</taxon>
        <taxon>Polyneoptera</taxon>
        <taxon>Dictyoptera</taxon>
        <taxon>Blattodea</taxon>
        <taxon>Blattoidea</taxon>
        <taxon>Termitoidae</taxon>
        <taxon>Termopsidae</taxon>
        <taxon>Zootermopsis</taxon>
    </lineage>
</organism>
<protein>
    <submittedName>
        <fullName evidence="1">Uncharacterized protein</fullName>
    </submittedName>
</protein>
<evidence type="ECO:0000313" key="1">
    <source>
        <dbReference type="EMBL" id="KDR11592.1"/>
    </source>
</evidence>
<dbReference type="AlphaFoldDB" id="A0A067R1V1"/>
<name>A0A067R1V1_ZOONE</name>
<dbReference type="Proteomes" id="UP000027135">
    <property type="component" value="Unassembled WGS sequence"/>
</dbReference>